<dbReference type="EC" id="2.8.1.7" evidence="3"/>
<gene>
    <name evidence="10" type="primary">NFS1</name>
    <name evidence="10" type="synonym">iscS</name>
</gene>
<dbReference type="InterPro" id="IPR016454">
    <property type="entry name" value="Cysteine_dSase"/>
</dbReference>
<dbReference type="NCBIfam" id="NF002806">
    <property type="entry name" value="PRK02948.1"/>
    <property type="match status" value="1"/>
</dbReference>
<dbReference type="PIRSF" id="PIRSF005572">
    <property type="entry name" value="NifS"/>
    <property type="match status" value="1"/>
</dbReference>
<dbReference type="SUPFAM" id="SSF53383">
    <property type="entry name" value="PLP-dependent transferases"/>
    <property type="match status" value="1"/>
</dbReference>
<evidence type="ECO:0000256" key="2">
    <source>
        <dbReference type="ARBA" id="ARBA00006490"/>
    </source>
</evidence>
<dbReference type="GO" id="GO:0031071">
    <property type="term" value="F:cysteine desulfurase activity"/>
    <property type="evidence" value="ECO:0007669"/>
    <property type="project" value="UniProtKB-EC"/>
</dbReference>
<proteinExistence type="inferred from homology"/>
<dbReference type="InterPro" id="IPR015424">
    <property type="entry name" value="PyrdxlP-dep_Trfase"/>
</dbReference>
<dbReference type="InterPro" id="IPR015422">
    <property type="entry name" value="PyrdxlP-dep_Trfase_small"/>
</dbReference>
<dbReference type="GO" id="GO:0046872">
    <property type="term" value="F:metal ion binding"/>
    <property type="evidence" value="ECO:0007669"/>
    <property type="project" value="UniProtKB-KW"/>
</dbReference>
<dbReference type="PANTHER" id="PTHR11601:SF34">
    <property type="entry name" value="CYSTEINE DESULFURASE"/>
    <property type="match status" value="1"/>
</dbReference>
<dbReference type="PANTHER" id="PTHR11601">
    <property type="entry name" value="CYSTEINE DESULFURYLASE FAMILY MEMBER"/>
    <property type="match status" value="1"/>
</dbReference>
<dbReference type="FunFam" id="3.40.640.10:FF:000003">
    <property type="entry name" value="Cysteine desulfurase IscS"/>
    <property type="match status" value="1"/>
</dbReference>
<evidence type="ECO:0000259" key="9">
    <source>
        <dbReference type="Pfam" id="PF00266"/>
    </source>
</evidence>
<dbReference type="GO" id="GO:0051536">
    <property type="term" value="F:iron-sulfur cluster binding"/>
    <property type="evidence" value="ECO:0007669"/>
    <property type="project" value="UniProtKB-KW"/>
</dbReference>
<evidence type="ECO:0000256" key="8">
    <source>
        <dbReference type="ARBA" id="ARBA00023014"/>
    </source>
</evidence>
<keyword evidence="6" id="KW-0663">Pyridoxal phosphate</keyword>
<dbReference type="Gene3D" id="3.40.640.10">
    <property type="entry name" value="Type I PLP-dependent aspartate aminotransferase-like (Major domain)"/>
    <property type="match status" value="1"/>
</dbReference>
<evidence type="ECO:0000256" key="6">
    <source>
        <dbReference type="ARBA" id="ARBA00022898"/>
    </source>
</evidence>
<name>A0A075GP77_9ARCH</name>
<feature type="domain" description="Aminotransferase class V" evidence="9">
    <location>
        <begin position="8"/>
        <end position="369"/>
    </location>
</feature>
<dbReference type="EMBL" id="KF900746">
    <property type="protein sequence ID" value="AIF05629.1"/>
    <property type="molecule type" value="Genomic_DNA"/>
</dbReference>
<evidence type="ECO:0000256" key="4">
    <source>
        <dbReference type="ARBA" id="ARBA00022679"/>
    </source>
</evidence>
<dbReference type="Gene3D" id="3.90.1150.10">
    <property type="entry name" value="Aspartate Aminotransferase, domain 1"/>
    <property type="match status" value="1"/>
</dbReference>
<keyword evidence="5" id="KW-0479">Metal-binding</keyword>
<sequence length="387" mass="42090">MTEIKFPIYLDHHATTPVDPRVFEAMTPYFTENFGNASSLDHPYGHDASVAVQKARETIANAIGANVAEIIFTSGATESDNLALIGVMERNKEKGNHLITCATEHKAILDTAHHLESLGYKVTFLPVDEFGQINLESLKEAITEQTILISIMAANNEIGTIADIAEIGKTAHENGVLFHTDAAQAVGHFPIDVQKMNIALMSFSSHKIYGPKGIGALYVRSLSPRVKIDSIVYGGGQERNIRSGTLNVPGIVGFAKAIEIAQKEMEQENTKFKKWMNIMLAKLSEAGAKLNGHPEKRLAHNLNVRFDGIESKAIINSVSKKIAISAGSACTTQIVEPSHVLLALGLSEDQTHSSIRVGCGRFNTEEEIQIAADEIYHAVESLAKIRV</sequence>
<comment type="cofactor">
    <cofactor evidence="1">
        <name>pyridoxal 5'-phosphate</name>
        <dbReference type="ChEBI" id="CHEBI:597326"/>
    </cofactor>
</comment>
<evidence type="ECO:0000256" key="5">
    <source>
        <dbReference type="ARBA" id="ARBA00022723"/>
    </source>
</evidence>
<protein>
    <recommendedName>
        <fullName evidence="3">cysteine desulfurase</fullName>
        <ecNumber evidence="3">2.8.1.7</ecNumber>
    </recommendedName>
</protein>
<organism evidence="10">
    <name type="scientific">uncultured marine thaumarchaeote KM3_186_C08</name>
    <dbReference type="NCBI Taxonomy" id="1456070"/>
    <lineage>
        <taxon>Archaea</taxon>
        <taxon>Nitrososphaerota</taxon>
        <taxon>environmental samples</taxon>
    </lineage>
</organism>
<evidence type="ECO:0000256" key="7">
    <source>
        <dbReference type="ARBA" id="ARBA00023004"/>
    </source>
</evidence>
<keyword evidence="10" id="KW-0032">Aminotransferase</keyword>
<dbReference type="Pfam" id="PF00266">
    <property type="entry name" value="Aminotran_5"/>
    <property type="match status" value="1"/>
</dbReference>
<dbReference type="GO" id="GO:0008483">
    <property type="term" value="F:transaminase activity"/>
    <property type="evidence" value="ECO:0007669"/>
    <property type="project" value="UniProtKB-KW"/>
</dbReference>
<evidence type="ECO:0000313" key="10">
    <source>
        <dbReference type="EMBL" id="AIF05629.1"/>
    </source>
</evidence>
<evidence type="ECO:0000256" key="3">
    <source>
        <dbReference type="ARBA" id="ARBA00012239"/>
    </source>
</evidence>
<dbReference type="InterPro" id="IPR000192">
    <property type="entry name" value="Aminotrans_V_dom"/>
</dbReference>
<keyword evidence="4 10" id="KW-0808">Transferase</keyword>
<evidence type="ECO:0000256" key="1">
    <source>
        <dbReference type="ARBA" id="ARBA00001933"/>
    </source>
</evidence>
<dbReference type="AlphaFoldDB" id="A0A075GP77"/>
<comment type="similarity">
    <text evidence="2">Belongs to the class-V pyridoxal-phosphate-dependent aminotransferase family. NifS/IscS subfamily.</text>
</comment>
<keyword evidence="8" id="KW-0411">Iron-sulfur</keyword>
<accession>A0A075GP77</accession>
<dbReference type="InterPro" id="IPR015421">
    <property type="entry name" value="PyrdxlP-dep_Trfase_major"/>
</dbReference>
<keyword evidence="7" id="KW-0408">Iron</keyword>
<reference evidence="10" key="1">
    <citation type="journal article" date="2014" name="Genome Biol. Evol.">
        <title>Pangenome evidence for extensive interdomain horizontal transfer affecting lineage core and shell genes in uncultured planktonic thaumarchaeota and euryarchaeota.</title>
        <authorList>
            <person name="Deschamps P."/>
            <person name="Zivanovic Y."/>
            <person name="Moreira D."/>
            <person name="Rodriguez-Valera F."/>
            <person name="Lopez-Garcia P."/>
        </authorList>
    </citation>
    <scope>NUCLEOTIDE SEQUENCE</scope>
</reference>